<evidence type="ECO:0000259" key="7">
    <source>
        <dbReference type="Pfam" id="PF00892"/>
    </source>
</evidence>
<dbReference type="EMBL" id="JAGTUU010000001">
    <property type="protein sequence ID" value="MBS0123214.1"/>
    <property type="molecule type" value="Genomic_DNA"/>
</dbReference>
<dbReference type="Gene3D" id="1.10.3730.20">
    <property type="match status" value="2"/>
</dbReference>
<dbReference type="PANTHER" id="PTHR22911">
    <property type="entry name" value="ACYL-MALONYL CONDENSING ENZYME-RELATED"/>
    <property type="match status" value="1"/>
</dbReference>
<reference evidence="8" key="1">
    <citation type="submission" date="2021-04" db="EMBL/GenBank/DDBJ databases">
        <authorList>
            <person name="Yoon J."/>
        </authorList>
    </citation>
    <scope>NUCLEOTIDE SEQUENCE</scope>
    <source>
        <strain evidence="8">KMU-90</strain>
    </source>
</reference>
<evidence type="ECO:0000256" key="5">
    <source>
        <dbReference type="ARBA" id="ARBA00023136"/>
    </source>
</evidence>
<feature type="transmembrane region" description="Helical" evidence="6">
    <location>
        <begin position="135"/>
        <end position="155"/>
    </location>
</feature>
<keyword evidence="5 6" id="KW-0472">Membrane</keyword>
<proteinExistence type="inferred from homology"/>
<feature type="transmembrane region" description="Helical" evidence="6">
    <location>
        <begin position="61"/>
        <end position="80"/>
    </location>
</feature>
<feature type="transmembrane region" description="Helical" evidence="6">
    <location>
        <begin position="111"/>
        <end position="129"/>
    </location>
</feature>
<dbReference type="InterPro" id="IPR037185">
    <property type="entry name" value="EmrE-like"/>
</dbReference>
<evidence type="ECO:0000256" key="1">
    <source>
        <dbReference type="ARBA" id="ARBA00004141"/>
    </source>
</evidence>
<comment type="caution">
    <text evidence="8">The sequence shown here is derived from an EMBL/GenBank/DDBJ whole genome shotgun (WGS) entry which is preliminary data.</text>
</comment>
<accession>A0A8J8B715</accession>
<name>A0A8J8B715_9RHOB</name>
<dbReference type="GO" id="GO:0016020">
    <property type="term" value="C:membrane"/>
    <property type="evidence" value="ECO:0007669"/>
    <property type="project" value="UniProtKB-SubCell"/>
</dbReference>
<feature type="transmembrane region" description="Helical" evidence="6">
    <location>
        <begin position="86"/>
        <end position="104"/>
    </location>
</feature>
<dbReference type="Proteomes" id="UP000681356">
    <property type="component" value="Unassembled WGS sequence"/>
</dbReference>
<sequence>MLGFCILAPMMDAFAKATPSEVPLGQILAARFTVQAAILVPLAWLAGLGGWPSRRDIMLHLGRGFALLAATGCFFAAIRHMPIADALAIFFVEPFILTLMGAVFLKEAVGWRRLAACATGFAGALLVIRPGLGDLGLVTLLPLGTALLFAVYMLLTRSMSQRLHPVALQAHTALAACLLILPPLVLMDGSGSALFDPILPEGRALWTLAGVGVIATVSHLFITLALRFAPAATVAPLQYLEIVGATVIGFFAFGDFPEPLTWVGIAVIVASGLYVFARERARGTPVDRPPPAP</sequence>
<keyword evidence="9" id="KW-1185">Reference proteome</keyword>
<feature type="transmembrane region" description="Helical" evidence="6">
    <location>
        <begin position="237"/>
        <end position="254"/>
    </location>
</feature>
<comment type="subcellular location">
    <subcellularLocation>
        <location evidence="1">Membrane</location>
        <topology evidence="1">Multi-pass membrane protein</topology>
    </subcellularLocation>
</comment>
<dbReference type="AlphaFoldDB" id="A0A8J8B715"/>
<evidence type="ECO:0000256" key="2">
    <source>
        <dbReference type="ARBA" id="ARBA00009853"/>
    </source>
</evidence>
<feature type="transmembrane region" description="Helical" evidence="6">
    <location>
        <begin position="167"/>
        <end position="185"/>
    </location>
</feature>
<evidence type="ECO:0000256" key="3">
    <source>
        <dbReference type="ARBA" id="ARBA00022692"/>
    </source>
</evidence>
<evidence type="ECO:0000313" key="8">
    <source>
        <dbReference type="EMBL" id="MBS0123214.1"/>
    </source>
</evidence>
<keyword evidence="4 6" id="KW-1133">Transmembrane helix</keyword>
<comment type="similarity">
    <text evidence="2">Belongs to the drug/metabolite transporter (DMT) superfamily. 10 TMS drug/metabolite exporter (DME) (TC 2.A.7.3) family.</text>
</comment>
<feature type="domain" description="EamA" evidence="7">
    <location>
        <begin position="140"/>
        <end position="273"/>
    </location>
</feature>
<keyword evidence="3 6" id="KW-0812">Transmembrane</keyword>
<gene>
    <name evidence="8" type="ORF">KB874_03620</name>
</gene>
<dbReference type="Pfam" id="PF00892">
    <property type="entry name" value="EamA"/>
    <property type="match status" value="2"/>
</dbReference>
<dbReference type="PANTHER" id="PTHR22911:SF6">
    <property type="entry name" value="SOLUTE CARRIER FAMILY 35 MEMBER G1"/>
    <property type="match status" value="1"/>
</dbReference>
<dbReference type="SUPFAM" id="SSF103481">
    <property type="entry name" value="Multidrug resistance efflux transporter EmrE"/>
    <property type="match status" value="2"/>
</dbReference>
<feature type="transmembrane region" description="Helical" evidence="6">
    <location>
        <begin position="205"/>
        <end position="225"/>
    </location>
</feature>
<feature type="transmembrane region" description="Helical" evidence="6">
    <location>
        <begin position="27"/>
        <end position="49"/>
    </location>
</feature>
<feature type="transmembrane region" description="Helical" evidence="6">
    <location>
        <begin position="260"/>
        <end position="277"/>
    </location>
</feature>
<evidence type="ECO:0000256" key="6">
    <source>
        <dbReference type="SAM" id="Phobius"/>
    </source>
</evidence>
<protein>
    <submittedName>
        <fullName evidence="8">DMT family transporter</fullName>
    </submittedName>
</protein>
<evidence type="ECO:0000256" key="4">
    <source>
        <dbReference type="ARBA" id="ARBA00022989"/>
    </source>
</evidence>
<organism evidence="8 9">
    <name type="scientific">Thetidibacter halocola</name>
    <dbReference type="NCBI Taxonomy" id="2827239"/>
    <lineage>
        <taxon>Bacteria</taxon>
        <taxon>Pseudomonadati</taxon>
        <taxon>Pseudomonadota</taxon>
        <taxon>Alphaproteobacteria</taxon>
        <taxon>Rhodobacterales</taxon>
        <taxon>Roseobacteraceae</taxon>
        <taxon>Thetidibacter</taxon>
    </lineage>
</organism>
<dbReference type="InterPro" id="IPR000620">
    <property type="entry name" value="EamA_dom"/>
</dbReference>
<evidence type="ECO:0000313" key="9">
    <source>
        <dbReference type="Proteomes" id="UP000681356"/>
    </source>
</evidence>
<feature type="domain" description="EamA" evidence="7">
    <location>
        <begin position="10"/>
        <end position="128"/>
    </location>
</feature>